<dbReference type="Proteomes" id="UP000305948">
    <property type="component" value="Unassembled WGS sequence"/>
</dbReference>
<evidence type="ECO:0000313" key="3">
    <source>
        <dbReference type="Proteomes" id="UP000305948"/>
    </source>
</evidence>
<evidence type="ECO:0000256" key="1">
    <source>
        <dbReference type="SAM" id="MobiDB-lite"/>
    </source>
</evidence>
<sequence>MWHLGHELYKLTPDTFPVRFLPGDLFDDAFLQPGAVSYDTSPIPPPPLASRLSNPFP</sequence>
<reference evidence="2 3" key="1">
    <citation type="journal article" date="2019" name="Nat. Ecol. Evol.">
        <title>Megaphylogeny resolves global patterns of mushroom evolution.</title>
        <authorList>
            <person name="Varga T."/>
            <person name="Krizsan K."/>
            <person name="Foldi C."/>
            <person name="Dima B."/>
            <person name="Sanchez-Garcia M."/>
            <person name="Sanchez-Ramirez S."/>
            <person name="Szollosi G.J."/>
            <person name="Szarkandi J.G."/>
            <person name="Papp V."/>
            <person name="Albert L."/>
            <person name="Andreopoulos W."/>
            <person name="Angelini C."/>
            <person name="Antonin V."/>
            <person name="Barry K.W."/>
            <person name="Bougher N.L."/>
            <person name="Buchanan P."/>
            <person name="Buyck B."/>
            <person name="Bense V."/>
            <person name="Catcheside P."/>
            <person name="Chovatia M."/>
            <person name="Cooper J."/>
            <person name="Damon W."/>
            <person name="Desjardin D."/>
            <person name="Finy P."/>
            <person name="Geml J."/>
            <person name="Haridas S."/>
            <person name="Hughes K."/>
            <person name="Justo A."/>
            <person name="Karasinski D."/>
            <person name="Kautmanova I."/>
            <person name="Kiss B."/>
            <person name="Kocsube S."/>
            <person name="Kotiranta H."/>
            <person name="LaButti K.M."/>
            <person name="Lechner B.E."/>
            <person name="Liimatainen K."/>
            <person name="Lipzen A."/>
            <person name="Lukacs Z."/>
            <person name="Mihaltcheva S."/>
            <person name="Morgado L.N."/>
            <person name="Niskanen T."/>
            <person name="Noordeloos M.E."/>
            <person name="Ohm R.A."/>
            <person name="Ortiz-Santana B."/>
            <person name="Ovrebo C."/>
            <person name="Racz N."/>
            <person name="Riley R."/>
            <person name="Savchenko A."/>
            <person name="Shiryaev A."/>
            <person name="Soop K."/>
            <person name="Spirin V."/>
            <person name="Szebenyi C."/>
            <person name="Tomsovsky M."/>
            <person name="Tulloss R.E."/>
            <person name="Uehling J."/>
            <person name="Grigoriev I.V."/>
            <person name="Vagvolgyi C."/>
            <person name="Papp T."/>
            <person name="Martin F.M."/>
            <person name="Miettinen O."/>
            <person name="Hibbett D.S."/>
            <person name="Nagy L.G."/>
        </authorList>
    </citation>
    <scope>NUCLEOTIDE SEQUENCE [LARGE SCALE GENOMIC DNA]</scope>
    <source>
        <strain evidence="2 3">OMC1185</strain>
    </source>
</reference>
<accession>A0A5C3MZX6</accession>
<keyword evidence="3" id="KW-1185">Reference proteome</keyword>
<dbReference type="AlphaFoldDB" id="A0A5C3MZX6"/>
<name>A0A5C3MZX6_9AGAM</name>
<feature type="region of interest" description="Disordered" evidence="1">
    <location>
        <begin position="37"/>
        <end position="57"/>
    </location>
</feature>
<protein>
    <submittedName>
        <fullName evidence="2">Uncharacterized protein</fullName>
    </submittedName>
</protein>
<gene>
    <name evidence="2" type="ORF">OE88DRAFT_1661120</name>
</gene>
<proteinExistence type="predicted"/>
<evidence type="ECO:0000313" key="2">
    <source>
        <dbReference type="EMBL" id="TFK50607.1"/>
    </source>
</evidence>
<organism evidence="2 3">
    <name type="scientific">Heliocybe sulcata</name>
    <dbReference type="NCBI Taxonomy" id="5364"/>
    <lineage>
        <taxon>Eukaryota</taxon>
        <taxon>Fungi</taxon>
        <taxon>Dikarya</taxon>
        <taxon>Basidiomycota</taxon>
        <taxon>Agaricomycotina</taxon>
        <taxon>Agaricomycetes</taxon>
        <taxon>Gloeophyllales</taxon>
        <taxon>Gloeophyllaceae</taxon>
        <taxon>Heliocybe</taxon>
    </lineage>
</organism>
<dbReference type="EMBL" id="ML213513">
    <property type="protein sequence ID" value="TFK50607.1"/>
    <property type="molecule type" value="Genomic_DNA"/>
</dbReference>